<accession>A0A176W6F1</accession>
<proteinExistence type="predicted"/>
<evidence type="ECO:0000313" key="2">
    <source>
        <dbReference type="EMBL" id="OAE28648.1"/>
    </source>
</evidence>
<dbReference type="EMBL" id="LVLJ01001708">
    <property type="protein sequence ID" value="OAE28648.1"/>
    <property type="molecule type" value="Genomic_DNA"/>
</dbReference>
<organism evidence="2 3">
    <name type="scientific">Marchantia polymorpha subsp. ruderalis</name>
    <dbReference type="NCBI Taxonomy" id="1480154"/>
    <lineage>
        <taxon>Eukaryota</taxon>
        <taxon>Viridiplantae</taxon>
        <taxon>Streptophyta</taxon>
        <taxon>Embryophyta</taxon>
        <taxon>Marchantiophyta</taxon>
        <taxon>Marchantiopsida</taxon>
        <taxon>Marchantiidae</taxon>
        <taxon>Marchantiales</taxon>
        <taxon>Marchantiaceae</taxon>
        <taxon>Marchantia</taxon>
    </lineage>
</organism>
<name>A0A176W6F1_MARPO</name>
<feature type="region of interest" description="Disordered" evidence="1">
    <location>
        <begin position="1"/>
        <end position="47"/>
    </location>
</feature>
<feature type="compositionally biased region" description="Polar residues" evidence="1">
    <location>
        <begin position="21"/>
        <end position="30"/>
    </location>
</feature>
<gene>
    <name evidence="2" type="ORF">AXG93_1335s1400</name>
</gene>
<keyword evidence="3" id="KW-1185">Reference proteome</keyword>
<evidence type="ECO:0000313" key="3">
    <source>
        <dbReference type="Proteomes" id="UP000077202"/>
    </source>
</evidence>
<feature type="region of interest" description="Disordered" evidence="1">
    <location>
        <begin position="126"/>
        <end position="157"/>
    </location>
</feature>
<feature type="region of interest" description="Disordered" evidence="1">
    <location>
        <begin position="232"/>
        <end position="275"/>
    </location>
</feature>
<sequence>MLLDADVASREAKGAVCGERGSNTRPSDLQSDALPTELSPPPADSVTGTRTRVAWVKARYPNHLDYYGMMTILQGANTKGKVVTSGCHLVSARMAAENALRGAGAGAGEEEIESEQGHERLAIVSEENSRSEAQLPSNWDDTKSQGKPPAKGTPSFSSRFEIYGLVHSATSGAMTRIYDESSKYIQAPHDSRSRLVLDDRQVQQHLLQTQLRGTRLPGSDLDLAESGRLLLSSIRESRPPRSSQVPPFDDNDDDDSSDARAPSGGRKRKKKKKKQ</sequence>
<dbReference type="AlphaFoldDB" id="A0A176W6F1"/>
<reference evidence="2" key="1">
    <citation type="submission" date="2016-03" db="EMBL/GenBank/DDBJ databases">
        <title>Mechanisms controlling the formation of the plant cell surface in tip-growing cells are functionally conserved among land plants.</title>
        <authorList>
            <person name="Honkanen S."/>
            <person name="Jones V.A."/>
            <person name="Morieri G."/>
            <person name="Champion C."/>
            <person name="Hetherington A.J."/>
            <person name="Kelly S."/>
            <person name="Saint-Marcoux D."/>
            <person name="Proust H."/>
            <person name="Prescott H."/>
            <person name="Dolan L."/>
        </authorList>
    </citation>
    <scope>NUCLEOTIDE SEQUENCE [LARGE SCALE GENOMIC DNA]</scope>
    <source>
        <tissue evidence="2">Whole gametophyte</tissue>
    </source>
</reference>
<feature type="compositionally biased region" description="Basic residues" evidence="1">
    <location>
        <begin position="265"/>
        <end position="275"/>
    </location>
</feature>
<dbReference type="AntiFam" id="ANF00011">
    <property type="entry name" value="tRNA translation"/>
</dbReference>
<dbReference type="Proteomes" id="UP000077202">
    <property type="component" value="Unassembled WGS sequence"/>
</dbReference>
<comment type="caution">
    <text evidence="2">The sequence shown here is derived from an EMBL/GenBank/DDBJ whole genome shotgun (WGS) entry which is preliminary data.</text>
</comment>
<protein>
    <submittedName>
        <fullName evidence="2">Uncharacterized protein</fullName>
    </submittedName>
</protein>
<evidence type="ECO:0000256" key="1">
    <source>
        <dbReference type="SAM" id="MobiDB-lite"/>
    </source>
</evidence>